<dbReference type="EMBL" id="LRFG02000002">
    <property type="protein sequence ID" value="PCO05719.1"/>
    <property type="molecule type" value="Genomic_DNA"/>
</dbReference>
<comment type="caution">
    <text evidence="1">The sequence shown here is derived from an EMBL/GenBank/DDBJ whole genome shotgun (WGS) entry which is preliminary data.</text>
</comment>
<evidence type="ECO:0000313" key="2">
    <source>
        <dbReference type="Proteomes" id="UP000218427"/>
    </source>
</evidence>
<gene>
    <name evidence="1" type="ORF">AWR36_006810</name>
</gene>
<protein>
    <recommendedName>
        <fullName evidence="3">ATPase</fullName>
    </recommendedName>
</protein>
<evidence type="ECO:0000313" key="1">
    <source>
        <dbReference type="EMBL" id="PCO05719.1"/>
    </source>
</evidence>
<dbReference type="Proteomes" id="UP000218427">
    <property type="component" value="Unassembled WGS sequence"/>
</dbReference>
<name>A0ABX4I2F0_9GAMM</name>
<keyword evidence="2" id="KW-1185">Reference proteome</keyword>
<proteinExistence type="predicted"/>
<reference evidence="1" key="1">
    <citation type="submission" date="2017-08" db="EMBL/GenBank/DDBJ databases">
        <title>Microbulbifer marisrubri sp. nov., a halophilic alphaproteobacterium isolated from marine sediment of the Yellow Sea, China.</title>
        <authorList>
            <person name="Zhang G."/>
            <person name="Xiong Q."/>
        </authorList>
    </citation>
    <scope>NUCLEOTIDE SEQUENCE [LARGE SCALE GENOMIC DNA]</scope>
    <source>
        <strain evidence="1">WRN-8</strain>
    </source>
</reference>
<evidence type="ECO:0008006" key="3">
    <source>
        <dbReference type="Google" id="ProtNLM"/>
    </source>
</evidence>
<sequence>MQAQTLSDVIQQTGRLHRNLASELRSGSPAGAGERIDLLREYLAQSEGNLSRLVEAHGRDAADRALNTWCYEYLRSHSIDRMAQRFSAGEVETDEGLLQEVVGIHGELVALFQRLHAKADTEPTRALLHDIRELEESETRRMAQGANRLHEL</sequence>
<dbReference type="RefSeq" id="WP_067083001.1">
    <property type="nucleotide sequence ID" value="NZ_LRFG02000002.1"/>
</dbReference>
<organism evidence="1 2">
    <name type="scientific">Microbulbifer flavimaris</name>
    <dbReference type="NCBI Taxonomy" id="1781068"/>
    <lineage>
        <taxon>Bacteria</taxon>
        <taxon>Pseudomonadati</taxon>
        <taxon>Pseudomonadota</taxon>
        <taxon>Gammaproteobacteria</taxon>
        <taxon>Cellvibrionales</taxon>
        <taxon>Microbulbiferaceae</taxon>
        <taxon>Microbulbifer</taxon>
    </lineage>
</organism>
<accession>A0ABX4I2F0</accession>